<keyword evidence="3" id="KW-1185">Reference proteome</keyword>
<dbReference type="InterPro" id="IPR042856">
    <property type="entry name" value="RSP14"/>
</dbReference>
<dbReference type="PANTHER" id="PTHR15599:SF1">
    <property type="entry name" value="RADIAL SPOKE HEAD 14 HOMOLOG"/>
    <property type="match status" value="1"/>
</dbReference>
<dbReference type="InterPro" id="IPR016024">
    <property type="entry name" value="ARM-type_fold"/>
</dbReference>
<feature type="region of interest" description="Disordered" evidence="1">
    <location>
        <begin position="285"/>
        <end position="395"/>
    </location>
</feature>
<gene>
    <name evidence="2" type="ORF">KC01_LOCUS41421</name>
</gene>
<name>A0AAV2MPY6_KNICA</name>
<dbReference type="EMBL" id="OZ035831">
    <property type="protein sequence ID" value="CAL1615473.1"/>
    <property type="molecule type" value="Genomic_DNA"/>
</dbReference>
<dbReference type="Gene3D" id="1.25.10.10">
    <property type="entry name" value="Leucine-rich Repeat Variant"/>
    <property type="match status" value="2"/>
</dbReference>
<feature type="region of interest" description="Disordered" evidence="1">
    <location>
        <begin position="458"/>
        <end position="482"/>
    </location>
</feature>
<dbReference type="Proteomes" id="UP001497482">
    <property type="component" value="Chromosome 9"/>
</dbReference>
<evidence type="ECO:0000313" key="3">
    <source>
        <dbReference type="Proteomes" id="UP001497482"/>
    </source>
</evidence>
<dbReference type="PANTHER" id="PTHR15599">
    <property type="entry name" value="RTDR1"/>
    <property type="match status" value="1"/>
</dbReference>
<reference evidence="2 3" key="1">
    <citation type="submission" date="2024-04" db="EMBL/GenBank/DDBJ databases">
        <authorList>
            <person name="Waldvogel A.-M."/>
            <person name="Schoenle A."/>
        </authorList>
    </citation>
    <scope>NUCLEOTIDE SEQUENCE [LARGE SCALE GENOMIC DNA]</scope>
</reference>
<protein>
    <submittedName>
        <fullName evidence="2">Uncharacterized protein</fullName>
    </submittedName>
</protein>
<dbReference type="InterPro" id="IPR011989">
    <property type="entry name" value="ARM-like"/>
</dbReference>
<evidence type="ECO:0000313" key="2">
    <source>
        <dbReference type="EMBL" id="CAL1615473.1"/>
    </source>
</evidence>
<proteinExistence type="predicted"/>
<evidence type="ECO:0000256" key="1">
    <source>
        <dbReference type="SAM" id="MobiDB-lite"/>
    </source>
</evidence>
<organism evidence="2 3">
    <name type="scientific">Knipowitschia caucasica</name>
    <name type="common">Caucasian dwarf goby</name>
    <name type="synonym">Pomatoschistus caucasicus</name>
    <dbReference type="NCBI Taxonomy" id="637954"/>
    <lineage>
        <taxon>Eukaryota</taxon>
        <taxon>Metazoa</taxon>
        <taxon>Chordata</taxon>
        <taxon>Craniata</taxon>
        <taxon>Vertebrata</taxon>
        <taxon>Euteleostomi</taxon>
        <taxon>Actinopterygii</taxon>
        <taxon>Neopterygii</taxon>
        <taxon>Teleostei</taxon>
        <taxon>Neoteleostei</taxon>
        <taxon>Acanthomorphata</taxon>
        <taxon>Gobiaria</taxon>
        <taxon>Gobiiformes</taxon>
        <taxon>Gobioidei</taxon>
        <taxon>Gobiidae</taxon>
        <taxon>Gobiinae</taxon>
        <taxon>Knipowitschia</taxon>
    </lineage>
</organism>
<feature type="region of interest" description="Disordered" evidence="1">
    <location>
        <begin position="246"/>
        <end position="270"/>
    </location>
</feature>
<accession>A0AAV2MPY6</accession>
<dbReference type="SUPFAM" id="SSF48371">
    <property type="entry name" value="ARM repeat"/>
    <property type="match status" value="1"/>
</dbReference>
<dbReference type="AlphaFoldDB" id="A0AAV2MPY6"/>
<sequence>MALAEVAYGLRAVPRLFEELQMPQCERKKRALNSLCDLLHDPERLYQAVTAGLVEQLSPLLQDPDSAVRSRTCDLLQLITTHSIGRGALLSSSLLGPLFLLLDDSDSQCRIAVHRVLNGLVLLPLGAEVLLSLVPKLMLKLRETDEELGGEEGSEEIGVKEEPKEIGVKAEPEEIRIIEEPAGVKEKPTEMGIKEETEEIGVKGEAEEIGVKEEPEEIGVKKEAENIVKEEPEEIGIKEETEEIGVKEEAEKIGIKEETEEIGVKGEAEEIGVKEEPEEIGVKKEAENIVKEEPEEIGIKEETEEIGVKEEAEKIGIKEETEEIGVKEEPEETGIREETEEIGVKGEAEEIGVKEEPEEIGVKEEPEEIGIREETEEIGVKEKAEEIGVKEEPEEIGVKKENVDIVKEEPEETGIREETEEIGFKEEAEEIGVKEQPEEIGIKEEYVAFEVKKESGEIGDIKGGKPVSEGNKELDPEEKEQQEEELVLLLSTVTSCSRRNALPALASEGISLLHHKLKHRSARVRRQAAAAMLALSVPLEGKQQLCAQGVMSDLMTLLQDPDIEVRANAAGVCMNALIITAGKVQGLELGLIPLLLDIITAEELSPDPVDPVGPEQTQHRKTLVLFCLRALTALSEAPAARSLLQEERHRLENRRDTDSELRRATETALRLINWTP</sequence>